<dbReference type="GO" id="GO:0016020">
    <property type="term" value="C:membrane"/>
    <property type="evidence" value="ECO:0007669"/>
    <property type="project" value="UniProtKB-SubCell"/>
</dbReference>
<organism evidence="7 8">
    <name type="scientific">Pseudidiomarina marina</name>
    <dbReference type="NCBI Taxonomy" id="502366"/>
    <lineage>
        <taxon>Bacteria</taxon>
        <taxon>Pseudomonadati</taxon>
        <taxon>Pseudomonadota</taxon>
        <taxon>Gammaproteobacteria</taxon>
        <taxon>Alteromonadales</taxon>
        <taxon>Idiomarinaceae</taxon>
        <taxon>Pseudidiomarina</taxon>
    </lineage>
</organism>
<dbReference type="InterPro" id="IPR035952">
    <property type="entry name" value="Rhomboid-like_sf"/>
</dbReference>
<dbReference type="Pfam" id="PF01694">
    <property type="entry name" value="Rhomboid"/>
    <property type="match status" value="1"/>
</dbReference>
<evidence type="ECO:0000256" key="2">
    <source>
        <dbReference type="ARBA" id="ARBA00022692"/>
    </source>
</evidence>
<keyword evidence="4 5" id="KW-0472">Membrane</keyword>
<feature type="transmembrane region" description="Helical" evidence="5">
    <location>
        <begin position="138"/>
        <end position="165"/>
    </location>
</feature>
<proteinExistence type="predicted"/>
<keyword evidence="3 5" id="KW-1133">Transmembrane helix</keyword>
<evidence type="ECO:0000259" key="6">
    <source>
        <dbReference type="Pfam" id="PF01694"/>
    </source>
</evidence>
<evidence type="ECO:0000256" key="5">
    <source>
        <dbReference type="SAM" id="Phobius"/>
    </source>
</evidence>
<protein>
    <recommendedName>
        <fullName evidence="6">Peptidase S54 rhomboid domain-containing protein</fullName>
    </recommendedName>
</protein>
<accession>A0A432YJI6</accession>
<feature type="transmembrane region" description="Helical" evidence="5">
    <location>
        <begin position="84"/>
        <end position="103"/>
    </location>
</feature>
<gene>
    <name evidence="7" type="ORF">CWI76_02260</name>
</gene>
<keyword evidence="8" id="KW-1185">Reference proteome</keyword>
<evidence type="ECO:0000256" key="1">
    <source>
        <dbReference type="ARBA" id="ARBA00004141"/>
    </source>
</evidence>
<dbReference type="EMBL" id="PIPZ01000001">
    <property type="protein sequence ID" value="RUO61114.1"/>
    <property type="molecule type" value="Genomic_DNA"/>
</dbReference>
<sequence length="207" mass="23130">MSERIQVIIASALIAVIAIWLPFYQAETGSLLDQYDYYANVIWQEPWRIFTAHIFHLDATHAVTNAIALVLVTLFFAHHFSVRTWFNAVIVITVICIVVVWLIGTPERFVGLSALIHGLLLTSLLLEWSQQNYARTDWLSPLAIGLLVLKVLLEIIGVMHSAILLSAGADYGYIHLAGLVGGVIAWRLHRKRLASITSKPRPPANNE</sequence>
<dbReference type="AlphaFoldDB" id="A0A432YJI6"/>
<feature type="transmembrane region" description="Helical" evidence="5">
    <location>
        <begin position="59"/>
        <end position="77"/>
    </location>
</feature>
<evidence type="ECO:0000256" key="3">
    <source>
        <dbReference type="ARBA" id="ARBA00022989"/>
    </source>
</evidence>
<feature type="transmembrane region" description="Helical" evidence="5">
    <location>
        <begin position="171"/>
        <end position="189"/>
    </location>
</feature>
<dbReference type="SUPFAM" id="SSF144091">
    <property type="entry name" value="Rhomboid-like"/>
    <property type="match status" value="1"/>
</dbReference>
<keyword evidence="2 5" id="KW-0812">Transmembrane</keyword>
<dbReference type="GO" id="GO:0004252">
    <property type="term" value="F:serine-type endopeptidase activity"/>
    <property type="evidence" value="ECO:0007669"/>
    <property type="project" value="InterPro"/>
</dbReference>
<comment type="subcellular location">
    <subcellularLocation>
        <location evidence="1">Membrane</location>
        <topology evidence="1">Multi-pass membrane protein</topology>
    </subcellularLocation>
</comment>
<dbReference type="InterPro" id="IPR022764">
    <property type="entry name" value="Peptidase_S54_rhomboid_dom"/>
</dbReference>
<dbReference type="RefSeq" id="WP_126758743.1">
    <property type="nucleotide sequence ID" value="NZ_PIPZ01000001.1"/>
</dbReference>
<dbReference type="Gene3D" id="1.20.1540.10">
    <property type="entry name" value="Rhomboid-like"/>
    <property type="match status" value="1"/>
</dbReference>
<reference evidence="8" key="1">
    <citation type="journal article" date="2018" name="Front. Microbiol.">
        <title>Genome-Based Analysis Reveals the Taxonomy and Diversity of the Family Idiomarinaceae.</title>
        <authorList>
            <person name="Liu Y."/>
            <person name="Lai Q."/>
            <person name="Shao Z."/>
        </authorList>
    </citation>
    <scope>NUCLEOTIDE SEQUENCE [LARGE SCALE GENOMIC DNA]</scope>
    <source>
        <strain evidence="8">PIM1</strain>
    </source>
</reference>
<evidence type="ECO:0000313" key="8">
    <source>
        <dbReference type="Proteomes" id="UP000288127"/>
    </source>
</evidence>
<feature type="domain" description="Peptidase S54 rhomboid" evidence="6">
    <location>
        <begin position="45"/>
        <end position="185"/>
    </location>
</feature>
<evidence type="ECO:0000256" key="4">
    <source>
        <dbReference type="ARBA" id="ARBA00023136"/>
    </source>
</evidence>
<feature type="transmembrane region" description="Helical" evidence="5">
    <location>
        <begin position="109"/>
        <end position="126"/>
    </location>
</feature>
<dbReference type="OrthoDB" id="196054at2"/>
<name>A0A432YJI6_9GAMM</name>
<dbReference type="Proteomes" id="UP000288127">
    <property type="component" value="Unassembled WGS sequence"/>
</dbReference>
<evidence type="ECO:0000313" key="7">
    <source>
        <dbReference type="EMBL" id="RUO61114.1"/>
    </source>
</evidence>
<feature type="transmembrane region" description="Helical" evidence="5">
    <location>
        <begin position="7"/>
        <end position="24"/>
    </location>
</feature>
<comment type="caution">
    <text evidence="7">The sequence shown here is derived from an EMBL/GenBank/DDBJ whole genome shotgun (WGS) entry which is preliminary data.</text>
</comment>